<dbReference type="Proteomes" id="UP001152759">
    <property type="component" value="Chromosome 9"/>
</dbReference>
<feature type="compositionally biased region" description="Basic and acidic residues" evidence="1">
    <location>
        <begin position="292"/>
        <end position="301"/>
    </location>
</feature>
<dbReference type="EMBL" id="OU963870">
    <property type="protein sequence ID" value="CAH0395966.1"/>
    <property type="molecule type" value="Genomic_DNA"/>
</dbReference>
<protein>
    <submittedName>
        <fullName evidence="2">Uncharacterized protein</fullName>
    </submittedName>
</protein>
<sequence>MRNVGCALEICIRSNVKVGVVPFEELAKRDIAFYQTDLCAAECGTHEPRARQESVVDRAHELKTPHEPHTSIPIPNLSPLTSLAHNYSHSLLRKRTNEHTPYFSLPHSDSVVRVEETGPREERKKKRPGKRSSVEHFTPVNIGYVSEDTTPWQVQQPTQPQSPSPKKPSPGRPATTLRRPSYQWSRTVSASRPQTEEELAAQERSEREVTEQRNRLLASLWNQNKGQSSKEPSQKRPSSPKQSGPRPFDPQEVAKDGRGKVVYATSLNDPRARGLAQGIPQNTSAGPRSPKKSLEWRRETSIPKPRGPNGQQVPSSGATTQSAPPRQMRTISGHPLPSSSSSGVAAPKPQPPSGKSVPNFDYVCEGGKCTIKYAETIPEENLPK</sequence>
<feature type="compositionally biased region" description="Polar residues" evidence="1">
    <location>
        <begin position="182"/>
        <end position="193"/>
    </location>
</feature>
<reference evidence="2" key="1">
    <citation type="submission" date="2021-12" db="EMBL/GenBank/DDBJ databases">
        <authorList>
            <person name="King R."/>
        </authorList>
    </citation>
    <scope>NUCLEOTIDE SEQUENCE</scope>
</reference>
<feature type="compositionally biased region" description="Low complexity" evidence="1">
    <location>
        <begin position="149"/>
        <end position="159"/>
    </location>
</feature>
<accession>A0A9P0AMG5</accession>
<feature type="compositionally biased region" description="Basic and acidic residues" evidence="1">
    <location>
        <begin position="110"/>
        <end position="122"/>
    </location>
</feature>
<organism evidence="2 3">
    <name type="scientific">Bemisia tabaci</name>
    <name type="common">Sweetpotato whitefly</name>
    <name type="synonym">Aleurodes tabaci</name>
    <dbReference type="NCBI Taxonomy" id="7038"/>
    <lineage>
        <taxon>Eukaryota</taxon>
        <taxon>Metazoa</taxon>
        <taxon>Ecdysozoa</taxon>
        <taxon>Arthropoda</taxon>
        <taxon>Hexapoda</taxon>
        <taxon>Insecta</taxon>
        <taxon>Pterygota</taxon>
        <taxon>Neoptera</taxon>
        <taxon>Paraneoptera</taxon>
        <taxon>Hemiptera</taxon>
        <taxon>Sternorrhyncha</taxon>
        <taxon>Aleyrodoidea</taxon>
        <taxon>Aleyrodidae</taxon>
        <taxon>Aleyrodinae</taxon>
        <taxon>Bemisia</taxon>
    </lineage>
</organism>
<gene>
    <name evidence="2" type="ORF">BEMITA_LOCUS14086</name>
</gene>
<feature type="compositionally biased region" description="Polar residues" evidence="1">
    <location>
        <begin position="309"/>
        <end position="324"/>
    </location>
</feature>
<keyword evidence="3" id="KW-1185">Reference proteome</keyword>
<feature type="compositionally biased region" description="Low complexity" evidence="1">
    <location>
        <begin position="227"/>
        <end position="246"/>
    </location>
</feature>
<feature type="compositionally biased region" description="Pro residues" evidence="1">
    <location>
        <begin position="160"/>
        <end position="171"/>
    </location>
</feature>
<feature type="region of interest" description="Disordered" evidence="1">
    <location>
        <begin position="100"/>
        <end position="360"/>
    </location>
</feature>
<evidence type="ECO:0000256" key="1">
    <source>
        <dbReference type="SAM" id="MobiDB-lite"/>
    </source>
</evidence>
<dbReference type="AlphaFoldDB" id="A0A9P0AMG5"/>
<feature type="compositionally biased region" description="Basic and acidic residues" evidence="1">
    <location>
        <begin position="201"/>
        <end position="214"/>
    </location>
</feature>
<name>A0A9P0AMG5_BEMTA</name>
<evidence type="ECO:0000313" key="2">
    <source>
        <dbReference type="EMBL" id="CAH0395966.1"/>
    </source>
</evidence>
<proteinExistence type="predicted"/>
<evidence type="ECO:0000313" key="3">
    <source>
        <dbReference type="Proteomes" id="UP001152759"/>
    </source>
</evidence>